<dbReference type="SUPFAM" id="SSF51182">
    <property type="entry name" value="RmlC-like cupins"/>
    <property type="match status" value="1"/>
</dbReference>
<gene>
    <name evidence="2" type="ORF">FVR03_07805</name>
</gene>
<evidence type="ECO:0000313" key="3">
    <source>
        <dbReference type="Proteomes" id="UP000321926"/>
    </source>
</evidence>
<protein>
    <recommendedName>
        <fullName evidence="1">Quercetin 2,3-dioxygenase C-terminal cupin domain-containing protein</fullName>
    </recommendedName>
</protein>
<dbReference type="RefSeq" id="WP_147921180.1">
    <property type="nucleotide sequence ID" value="NZ_VRTY01000022.1"/>
</dbReference>
<reference evidence="2 3" key="1">
    <citation type="submission" date="2019-08" db="EMBL/GenBank/DDBJ databases">
        <authorList>
            <person name="Shi S."/>
        </authorList>
    </citation>
    <scope>NUCLEOTIDE SEQUENCE [LARGE SCALE GENOMIC DNA]</scope>
    <source>
        <strain evidence="2 3">GY10130</strain>
    </source>
</reference>
<evidence type="ECO:0000313" key="2">
    <source>
        <dbReference type="EMBL" id="TXK48754.1"/>
    </source>
</evidence>
<dbReference type="OrthoDB" id="321327at2"/>
<dbReference type="InterPro" id="IPR011051">
    <property type="entry name" value="RmlC_Cupin_sf"/>
</dbReference>
<dbReference type="InterPro" id="IPR012093">
    <property type="entry name" value="Pirin"/>
</dbReference>
<sequence length="236" mass="26100">MLKQTPGKIYLADQRGHEHAAHYNRNSTFNFGIYNDVHKAPFRRLYVLNEEQLAAASHSTYTPKQPVYVVVLPVTGALEVEVNVSDKTKVEVEQAWLQFVAPGQSFQITNPYPDSVISFLQIWILASATPAAPGQVANFTLDYNLNKLAPVLPAVAGAGEQPFALSLACLHGREELNYCLQREKSAVFAFVLSGAFEVEGRLLHTHDGLALWNTETVEIEALSNHALLLLLELFNA</sequence>
<dbReference type="InterPro" id="IPR014710">
    <property type="entry name" value="RmlC-like_jellyroll"/>
</dbReference>
<dbReference type="Gene3D" id="2.60.120.10">
    <property type="entry name" value="Jelly Rolls"/>
    <property type="match status" value="2"/>
</dbReference>
<evidence type="ECO:0000259" key="1">
    <source>
        <dbReference type="Pfam" id="PF17954"/>
    </source>
</evidence>
<dbReference type="EMBL" id="VRTY01000022">
    <property type="protein sequence ID" value="TXK48754.1"/>
    <property type="molecule type" value="Genomic_DNA"/>
</dbReference>
<keyword evidence="3" id="KW-1185">Reference proteome</keyword>
<dbReference type="AlphaFoldDB" id="A0A5C8K7R8"/>
<dbReference type="Proteomes" id="UP000321926">
    <property type="component" value="Unassembled WGS sequence"/>
</dbReference>
<proteinExistence type="predicted"/>
<comment type="caution">
    <text evidence="2">The sequence shown here is derived from an EMBL/GenBank/DDBJ whole genome shotgun (WGS) entry which is preliminary data.</text>
</comment>
<dbReference type="InterPro" id="IPR041602">
    <property type="entry name" value="Quercetinase_C"/>
</dbReference>
<dbReference type="PANTHER" id="PTHR43212">
    <property type="entry name" value="QUERCETIN 2,3-DIOXYGENASE"/>
    <property type="match status" value="1"/>
</dbReference>
<accession>A0A5C8K7R8</accession>
<name>A0A5C8K7R8_9BACT</name>
<feature type="domain" description="Quercetin 2,3-dioxygenase C-terminal cupin" evidence="1">
    <location>
        <begin position="161"/>
        <end position="232"/>
    </location>
</feature>
<dbReference type="Pfam" id="PF17954">
    <property type="entry name" value="Pirin_C_2"/>
    <property type="match status" value="1"/>
</dbReference>
<dbReference type="PANTHER" id="PTHR43212:SF3">
    <property type="entry name" value="QUERCETIN 2,3-DIOXYGENASE"/>
    <property type="match status" value="1"/>
</dbReference>
<organism evidence="2 3">
    <name type="scientific">Pontibacter qinzhouensis</name>
    <dbReference type="NCBI Taxonomy" id="2603253"/>
    <lineage>
        <taxon>Bacteria</taxon>
        <taxon>Pseudomonadati</taxon>
        <taxon>Bacteroidota</taxon>
        <taxon>Cytophagia</taxon>
        <taxon>Cytophagales</taxon>
        <taxon>Hymenobacteraceae</taxon>
        <taxon>Pontibacter</taxon>
    </lineage>
</organism>